<organism evidence="2 3">
    <name type="scientific">Linderina pennispora</name>
    <dbReference type="NCBI Taxonomy" id="61395"/>
    <lineage>
        <taxon>Eukaryota</taxon>
        <taxon>Fungi</taxon>
        <taxon>Fungi incertae sedis</taxon>
        <taxon>Zoopagomycota</taxon>
        <taxon>Kickxellomycotina</taxon>
        <taxon>Kickxellomycetes</taxon>
        <taxon>Kickxellales</taxon>
        <taxon>Kickxellaceae</taxon>
        <taxon>Linderina</taxon>
    </lineage>
</organism>
<name>A0A1Y1WBZ1_9FUNG</name>
<dbReference type="OrthoDB" id="5585295at2759"/>
<dbReference type="RefSeq" id="XP_040744253.1">
    <property type="nucleotide sequence ID" value="XM_040890286.1"/>
</dbReference>
<keyword evidence="3" id="KW-1185">Reference proteome</keyword>
<dbReference type="EMBL" id="MCFD01000005">
    <property type="protein sequence ID" value="ORX70674.1"/>
    <property type="molecule type" value="Genomic_DNA"/>
</dbReference>
<dbReference type="AlphaFoldDB" id="A0A1Y1WBZ1"/>
<evidence type="ECO:0000313" key="2">
    <source>
        <dbReference type="EMBL" id="ORX70674.1"/>
    </source>
</evidence>
<keyword evidence="1" id="KW-1133">Transmembrane helix</keyword>
<accession>A0A1Y1WBZ1</accession>
<protein>
    <submittedName>
        <fullName evidence="2">Uncharacterized protein</fullName>
    </submittedName>
</protein>
<keyword evidence="1" id="KW-0812">Transmembrane</keyword>
<evidence type="ECO:0000256" key="1">
    <source>
        <dbReference type="SAM" id="Phobius"/>
    </source>
</evidence>
<evidence type="ECO:0000313" key="3">
    <source>
        <dbReference type="Proteomes" id="UP000193922"/>
    </source>
</evidence>
<dbReference type="Proteomes" id="UP000193922">
    <property type="component" value="Unassembled WGS sequence"/>
</dbReference>
<reference evidence="2 3" key="1">
    <citation type="submission" date="2016-07" db="EMBL/GenBank/DDBJ databases">
        <title>Pervasive Adenine N6-methylation of Active Genes in Fungi.</title>
        <authorList>
            <consortium name="DOE Joint Genome Institute"/>
            <person name="Mondo S.J."/>
            <person name="Dannebaum R.O."/>
            <person name="Kuo R.C."/>
            <person name="Labutti K."/>
            <person name="Haridas S."/>
            <person name="Kuo A."/>
            <person name="Salamov A."/>
            <person name="Ahrendt S.R."/>
            <person name="Lipzen A."/>
            <person name="Sullivan W."/>
            <person name="Andreopoulos W.B."/>
            <person name="Clum A."/>
            <person name="Lindquist E."/>
            <person name="Daum C."/>
            <person name="Ramamoorthy G.K."/>
            <person name="Gryganskyi A."/>
            <person name="Culley D."/>
            <person name="Magnuson J.K."/>
            <person name="James T.Y."/>
            <person name="O'Malley M.A."/>
            <person name="Stajich J.E."/>
            <person name="Spatafora J.W."/>
            <person name="Visel A."/>
            <person name="Grigoriev I.V."/>
        </authorList>
    </citation>
    <scope>NUCLEOTIDE SEQUENCE [LARGE SCALE GENOMIC DNA]</scope>
    <source>
        <strain evidence="2 3">ATCC 12442</strain>
    </source>
</reference>
<gene>
    <name evidence="2" type="ORF">DL89DRAFT_292299</name>
</gene>
<sequence>MAANFGTHVFQRRDPEMERNDARMGVPRDPIGVSDRVISFGRLALFGIAGLVLVYAWFSRRYPPIRAKDLLLTTPTFFSGTLWFVGSFACNGMIEVEGVLRHCKFIAL</sequence>
<keyword evidence="1" id="KW-0472">Membrane</keyword>
<proteinExistence type="predicted"/>
<feature type="transmembrane region" description="Helical" evidence="1">
    <location>
        <begin position="37"/>
        <end position="58"/>
    </location>
</feature>
<dbReference type="GeneID" id="63806934"/>
<comment type="caution">
    <text evidence="2">The sequence shown here is derived from an EMBL/GenBank/DDBJ whole genome shotgun (WGS) entry which is preliminary data.</text>
</comment>